<dbReference type="Pfam" id="PF00856">
    <property type="entry name" value="SET"/>
    <property type="match status" value="1"/>
</dbReference>
<comment type="catalytic activity">
    <reaction evidence="12">
        <text>N(6),N(6)-dimethyl-L-lysyl(4)-[histone H3] + S-adenosyl-L-methionine = N(6),N(6),N(6)-trimethyl-L-lysyl(4)-[histone H3] + S-adenosyl-L-homocysteine + H(+)</text>
        <dbReference type="Rhea" id="RHEA:60272"/>
        <dbReference type="Rhea" id="RHEA-COMP:15537"/>
        <dbReference type="Rhea" id="RHEA-COMP:15540"/>
        <dbReference type="ChEBI" id="CHEBI:15378"/>
        <dbReference type="ChEBI" id="CHEBI:57856"/>
        <dbReference type="ChEBI" id="CHEBI:59789"/>
        <dbReference type="ChEBI" id="CHEBI:61961"/>
        <dbReference type="ChEBI" id="CHEBI:61976"/>
    </reaction>
</comment>
<evidence type="ECO:0000256" key="1">
    <source>
        <dbReference type="ARBA" id="ARBA00004123"/>
    </source>
</evidence>
<feature type="compositionally biased region" description="Basic and acidic residues" evidence="13">
    <location>
        <begin position="98"/>
        <end position="134"/>
    </location>
</feature>
<comment type="caution">
    <text evidence="16">The sequence shown here is derived from an EMBL/GenBank/DDBJ whole genome shotgun (WGS) entry which is preliminary data.</text>
</comment>
<feature type="compositionally biased region" description="Basic and acidic residues" evidence="13">
    <location>
        <begin position="806"/>
        <end position="828"/>
    </location>
</feature>
<evidence type="ECO:0000313" key="17">
    <source>
        <dbReference type="Proteomes" id="UP000094819"/>
    </source>
</evidence>
<dbReference type="InterPro" id="IPR003616">
    <property type="entry name" value="Post-SET_dom"/>
</dbReference>
<dbReference type="PROSITE" id="PS50868">
    <property type="entry name" value="POST_SET"/>
    <property type="match status" value="1"/>
</dbReference>
<evidence type="ECO:0000256" key="9">
    <source>
        <dbReference type="ARBA" id="ARBA00030093"/>
    </source>
</evidence>
<feature type="compositionally biased region" description="Low complexity" evidence="13">
    <location>
        <begin position="972"/>
        <end position="989"/>
    </location>
</feature>
<accession>A0A1E3JWS0</accession>
<dbReference type="PANTHER" id="PTHR45814:SF2">
    <property type="entry name" value="HISTONE-LYSINE N-METHYLTRANSFERASE SETD1"/>
    <property type="match status" value="1"/>
</dbReference>
<dbReference type="InterPro" id="IPR044570">
    <property type="entry name" value="Set1-like"/>
</dbReference>
<dbReference type="GO" id="GO:0032259">
    <property type="term" value="P:methylation"/>
    <property type="evidence" value="ECO:0007669"/>
    <property type="project" value="UniProtKB-KW"/>
</dbReference>
<dbReference type="Gene3D" id="2.170.270.10">
    <property type="entry name" value="SET domain"/>
    <property type="match status" value="1"/>
</dbReference>
<feature type="compositionally biased region" description="Low complexity" evidence="13">
    <location>
        <begin position="832"/>
        <end position="851"/>
    </location>
</feature>
<dbReference type="InterPro" id="IPR012677">
    <property type="entry name" value="Nucleotide-bd_a/b_plait_sf"/>
</dbReference>
<dbReference type="CDD" id="cd12303">
    <property type="entry name" value="RRM_spSet1p_like"/>
    <property type="match status" value="1"/>
</dbReference>
<feature type="compositionally biased region" description="Basic and acidic residues" evidence="13">
    <location>
        <begin position="312"/>
        <end position="328"/>
    </location>
</feature>
<comment type="catalytic activity">
    <reaction evidence="11">
        <text>N(6)-methyl-L-lysyl(4)-[histone H3] + S-adenosyl-L-methionine = N(6),N(6)-dimethyl-L-lysyl(4)-[histone H3] + S-adenosyl-L-homocysteine + H(+)</text>
        <dbReference type="Rhea" id="RHEA:60268"/>
        <dbReference type="Rhea" id="RHEA-COMP:15540"/>
        <dbReference type="Rhea" id="RHEA-COMP:15543"/>
        <dbReference type="ChEBI" id="CHEBI:15378"/>
        <dbReference type="ChEBI" id="CHEBI:57856"/>
        <dbReference type="ChEBI" id="CHEBI:59789"/>
        <dbReference type="ChEBI" id="CHEBI:61929"/>
        <dbReference type="ChEBI" id="CHEBI:61976"/>
    </reaction>
</comment>
<evidence type="ECO:0000256" key="7">
    <source>
        <dbReference type="ARBA" id="ARBA00022853"/>
    </source>
</evidence>
<keyword evidence="4" id="KW-0489">Methyltransferase</keyword>
<dbReference type="InterPro" id="IPR001214">
    <property type="entry name" value="SET_dom"/>
</dbReference>
<keyword evidence="5" id="KW-0808">Transferase</keyword>
<feature type="region of interest" description="Disordered" evidence="13">
    <location>
        <begin position="806"/>
        <end position="869"/>
    </location>
</feature>
<evidence type="ECO:0000259" key="15">
    <source>
        <dbReference type="PROSITE" id="PS50868"/>
    </source>
</evidence>
<feature type="compositionally biased region" description="Low complexity" evidence="13">
    <location>
        <begin position="464"/>
        <end position="475"/>
    </location>
</feature>
<evidence type="ECO:0000256" key="12">
    <source>
        <dbReference type="ARBA" id="ARBA00049129"/>
    </source>
</evidence>
<feature type="compositionally biased region" description="Pro residues" evidence="13">
    <location>
        <begin position="520"/>
        <end position="544"/>
    </location>
</feature>
<protein>
    <recommendedName>
        <fullName evidence="3">Histone-lysine N-methyltransferase, H3 lysine-4 specific</fullName>
        <ecNumber evidence="2">2.1.1.354</ecNumber>
    </recommendedName>
    <alternativeName>
        <fullName evidence="9">SET domain-containing protein 1</fullName>
    </alternativeName>
</protein>
<sequence>MAHRNHHHSSSSSANPDKYTTLDSQSRSRRDSLPQSSSSSQNGMLGRTESEKISIAFPSSSREKRSDHNARKSKAGDPESLASRLGALPSSSRNGRSPSRDSQRRFEERGTRDTEHGGSRRSASFKDSRSDGRRGSVNSTYGYSESGASRDYRENRDRDRRHESSSYREDDRMRDRRYSRESDRDRGQRVEFGDRGQYRSSDRHGERHRYGERGWGKDNRREKEDERRPRERDARERDSERGDESRGSGRERSRRDSVHKERAHERGDGPPQGDRGRSEEQGRGGDEEKPRDQQRDQSKDRRDSRGWGQSSRHGESDREASPSKERRASQSHKPPSPPSNRWVARQKAEDPSTDKIKATGLLANEESRPKIHIPLTGNASSQPIKIIRPPPFHIEAKLSLPRPPSPGQRPPTPPRPPSSPPATPKPSIPLAGAPPTHPKTLVRPVRPIPSGPATFSGLPNHWRTTSLSSSTQSRPVTPPLPLVPSVAAPLPPPPAGFVPPPAAPVAAASVAPSLTGQEGAPPPPSEAAPPVPEKSPSPPPPPIKIPFQSSTLSGLTSLSRANNPEKKANGGSEMPPSFHFRPLPEPAFPKETSSEASSPAPEVPAPRPAALAERAPEAPWVCPPYVAPACVKHRPGKGNFLVFKGADGKEQKRLDGMIDGKVVEVVDPRKDLSKEQLARGRGSAKQRDEFHEWDSNSTGPAPPPPPAAVLITGLNPLTTVDQITKYLRPHGRIKELDSKVNPKTGMQLGMCWVKFDSPPSGKPGTANDVANSVVKMCDGKRISNNGNEKIKVVLDGRGLRTAKAVKEEMERLYPPKKAVDKPLEEKKPTPTPATAPASTPTPSSQVASTPARLTSANGVGTVGNHTPVACPGPTTALNGKTIYTKPLGQGFQGGFQAQRFGPNAPSNNRFSNNQSQNRPFGHANLRHLGPYAPGGAKNPLPRPLQQPVQHLESSFTSAPFEKHGASADRGRALNGRSSRNRSLSLTSSESDSDDDRRPGRRGLSPYGQRRVSKSGPSPEDEERLAKIREQIKENGKPYIFVNSQGLPTTASYEGFLGDHFKLFKPAKILRAHLGWYILFPKDNAAAQAKRVLDGTLVQGRSINLAVQTSGPRVTQPLTAPADAPDRMSALASAPTGDPTWKKMTIAKKNRPAVRKVEKERLKPVKKLRPVDSSSSEDEEAPTSVAALKSKVKRDVNYSSDSSTSEDDTPKTRGKLSTKSVVKVKKESEPIVEDIPIGDVTSADAIKHSAKSQKLRIDSEDEDDTPLSTKVASNKKRPAPAKGKKANKKARIEPDGAESMDVDMPPPPPKKKKPTKTEVDKFISSGALEDEEDAYWLGQVLAAQEEGLEPVFSDDEEIGVEEDHPLYHRSGSWRAEGWKKIPQVQKSRYLPQRNRAAVASEDNSVTTGRTARLAGRDQHRQTAAVAANQTVESDLFAFNQLRIRKKQLRFARSAIEGYGLYAMETIHVGEMVCEYVGDLVRATVADVREQVYLKQGIGSSYLFRIDNDIVCDATFKGSVSRLINHSCDPSANAKIIKVNGQSKIVIYAERTLYPGEEILYDYKFPLEDDPALRVPCLCGAATCRGWLN</sequence>
<dbReference type="GO" id="GO:0003676">
    <property type="term" value="F:nucleic acid binding"/>
    <property type="evidence" value="ECO:0007669"/>
    <property type="project" value="InterPro"/>
</dbReference>
<evidence type="ECO:0000256" key="6">
    <source>
        <dbReference type="ARBA" id="ARBA00022691"/>
    </source>
</evidence>
<keyword evidence="8" id="KW-0539">Nucleus</keyword>
<dbReference type="PANTHER" id="PTHR45814">
    <property type="entry name" value="HISTONE-LYSINE N-METHYLTRANSFERASE SETD1"/>
    <property type="match status" value="1"/>
</dbReference>
<feature type="compositionally biased region" description="Basic residues" evidence="13">
    <location>
        <begin position="1272"/>
        <end position="1288"/>
    </location>
</feature>
<dbReference type="GO" id="GO:0048188">
    <property type="term" value="C:Set1C/COMPASS complex"/>
    <property type="evidence" value="ECO:0007669"/>
    <property type="project" value="TreeGrafter"/>
</dbReference>
<dbReference type="SUPFAM" id="SSF54928">
    <property type="entry name" value="RNA-binding domain, RBD"/>
    <property type="match status" value="1"/>
</dbReference>
<feature type="compositionally biased region" description="Basic and acidic residues" evidence="13">
    <location>
        <begin position="685"/>
        <end position="694"/>
    </location>
</feature>
<gene>
    <name evidence="16" type="ORF">L198_01996</name>
</gene>
<feature type="compositionally biased region" description="Polar residues" evidence="13">
    <location>
        <begin position="136"/>
        <end position="147"/>
    </location>
</feature>
<feature type="compositionally biased region" description="Basic and acidic residues" evidence="13">
    <location>
        <begin position="346"/>
        <end position="357"/>
    </location>
</feature>
<dbReference type="OrthoDB" id="308383at2759"/>
<dbReference type="InterPro" id="IPR035979">
    <property type="entry name" value="RBD_domain_sf"/>
</dbReference>
<feature type="region of interest" description="Disordered" evidence="13">
    <location>
        <begin position="674"/>
        <end position="707"/>
    </location>
</feature>
<feature type="compositionally biased region" description="Polar residues" evidence="13">
    <location>
        <begin position="946"/>
        <end position="957"/>
    </location>
</feature>
<evidence type="ECO:0000313" key="16">
    <source>
        <dbReference type="EMBL" id="ODO05304.1"/>
    </source>
</evidence>
<feature type="domain" description="Post-SET" evidence="15">
    <location>
        <begin position="1571"/>
        <end position="1587"/>
    </location>
</feature>
<dbReference type="InterPro" id="IPR024657">
    <property type="entry name" value="COMPASS_Set1_N-SET"/>
</dbReference>
<evidence type="ECO:0000259" key="14">
    <source>
        <dbReference type="PROSITE" id="PS50280"/>
    </source>
</evidence>
<dbReference type="Gene3D" id="3.30.70.330">
    <property type="match status" value="1"/>
</dbReference>
<evidence type="ECO:0000256" key="2">
    <source>
        <dbReference type="ARBA" id="ARBA00012182"/>
    </source>
</evidence>
<feature type="compositionally biased region" description="Basic and acidic residues" evidence="13">
    <location>
        <begin position="148"/>
        <end position="305"/>
    </location>
</feature>
<dbReference type="SUPFAM" id="SSF82199">
    <property type="entry name" value="SET domain"/>
    <property type="match status" value="1"/>
</dbReference>
<keyword evidence="17" id="KW-1185">Reference proteome</keyword>
<keyword evidence="7" id="KW-0156">Chromatin regulator</keyword>
<feature type="region of interest" description="Disordered" evidence="13">
    <location>
        <begin position="1246"/>
        <end position="1317"/>
    </location>
</feature>
<feature type="region of interest" description="Disordered" evidence="13">
    <location>
        <begin position="1111"/>
        <end position="1225"/>
    </location>
</feature>
<dbReference type="Proteomes" id="UP000094819">
    <property type="component" value="Unassembled WGS sequence"/>
</dbReference>
<evidence type="ECO:0000256" key="3">
    <source>
        <dbReference type="ARBA" id="ARBA00015839"/>
    </source>
</evidence>
<feature type="compositionally biased region" description="Low complexity" evidence="13">
    <location>
        <begin position="894"/>
        <end position="918"/>
    </location>
</feature>
<feature type="region of interest" description="Disordered" evidence="13">
    <location>
        <begin position="889"/>
        <end position="1023"/>
    </location>
</feature>
<dbReference type="InterPro" id="IPR046341">
    <property type="entry name" value="SET_dom_sf"/>
</dbReference>
<feature type="compositionally biased region" description="Low complexity" evidence="13">
    <location>
        <begin position="545"/>
        <end position="559"/>
    </location>
</feature>
<comment type="subcellular location">
    <subcellularLocation>
        <location evidence="1">Nucleus</location>
    </subcellularLocation>
</comment>
<evidence type="ECO:0000256" key="11">
    <source>
        <dbReference type="ARBA" id="ARBA00047583"/>
    </source>
</evidence>
<keyword evidence="6" id="KW-0949">S-adenosyl-L-methionine</keyword>
<dbReference type="GO" id="GO:0140999">
    <property type="term" value="F:histone H3K4 trimethyltransferase activity"/>
    <property type="evidence" value="ECO:0007669"/>
    <property type="project" value="UniProtKB-EC"/>
</dbReference>
<comment type="catalytic activity">
    <reaction evidence="10">
        <text>L-lysyl(4)-[histone H3] + 3 S-adenosyl-L-methionine = N(6),N(6),N(6)-trimethyl-L-lysyl(4)-[histone H3] + 3 S-adenosyl-L-homocysteine + 3 H(+)</text>
        <dbReference type="Rhea" id="RHEA:60260"/>
        <dbReference type="Rhea" id="RHEA-COMP:15537"/>
        <dbReference type="Rhea" id="RHEA-COMP:15547"/>
        <dbReference type="ChEBI" id="CHEBI:15378"/>
        <dbReference type="ChEBI" id="CHEBI:29969"/>
        <dbReference type="ChEBI" id="CHEBI:57856"/>
        <dbReference type="ChEBI" id="CHEBI:59789"/>
        <dbReference type="ChEBI" id="CHEBI:61961"/>
        <dbReference type="EC" id="2.1.1.354"/>
    </reaction>
</comment>
<feature type="region of interest" description="Disordered" evidence="13">
    <location>
        <begin position="1"/>
        <end position="613"/>
    </location>
</feature>
<evidence type="ECO:0000256" key="10">
    <source>
        <dbReference type="ARBA" id="ARBA00047571"/>
    </source>
</evidence>
<evidence type="ECO:0000256" key="13">
    <source>
        <dbReference type="SAM" id="MobiDB-lite"/>
    </source>
</evidence>
<dbReference type="SMART" id="SM01291">
    <property type="entry name" value="N-SET"/>
    <property type="match status" value="1"/>
</dbReference>
<dbReference type="RefSeq" id="XP_019033959.1">
    <property type="nucleotide sequence ID" value="XM_019174152.1"/>
</dbReference>
<feature type="compositionally biased region" description="Low complexity" evidence="13">
    <location>
        <begin position="504"/>
        <end position="514"/>
    </location>
</feature>
<evidence type="ECO:0000256" key="4">
    <source>
        <dbReference type="ARBA" id="ARBA00022603"/>
    </source>
</evidence>
<dbReference type="EC" id="2.1.1.354" evidence="2"/>
<feature type="compositionally biased region" description="Pro residues" evidence="13">
    <location>
        <begin position="401"/>
        <end position="427"/>
    </location>
</feature>
<dbReference type="PROSITE" id="PS50280">
    <property type="entry name" value="SET"/>
    <property type="match status" value="1"/>
</dbReference>
<evidence type="ECO:0000256" key="5">
    <source>
        <dbReference type="ARBA" id="ARBA00022679"/>
    </source>
</evidence>
<feature type="compositionally biased region" description="Basic and acidic residues" evidence="13">
    <location>
        <begin position="960"/>
        <end position="971"/>
    </location>
</feature>
<proteinExistence type="predicted"/>
<feature type="compositionally biased region" description="Basic and acidic residues" evidence="13">
    <location>
        <begin position="61"/>
        <end position="77"/>
    </location>
</feature>
<name>A0A1E3JWS0_9TREE</name>
<dbReference type="SMART" id="SM00508">
    <property type="entry name" value="PostSET"/>
    <property type="match status" value="1"/>
</dbReference>
<evidence type="ECO:0000256" key="8">
    <source>
        <dbReference type="ARBA" id="ARBA00023242"/>
    </source>
</evidence>
<dbReference type="SMART" id="SM00317">
    <property type="entry name" value="SET"/>
    <property type="match status" value="1"/>
</dbReference>
<reference evidence="16 17" key="1">
    <citation type="submission" date="2016-06" db="EMBL/GenBank/DDBJ databases">
        <title>Evolution of pathogenesis and genome organization in the Tremellales.</title>
        <authorList>
            <person name="Cuomo C."/>
            <person name="Litvintseva A."/>
            <person name="Heitman J."/>
            <person name="Chen Y."/>
            <person name="Sun S."/>
            <person name="Springer D."/>
            <person name="Dromer F."/>
            <person name="Young S."/>
            <person name="Zeng Q."/>
            <person name="Chapman S."/>
            <person name="Gujja S."/>
            <person name="Saif S."/>
            <person name="Birren B."/>
        </authorList>
    </citation>
    <scope>NUCLEOTIDE SEQUENCE [LARGE SCALE GENOMIC DNA]</scope>
    <source>
        <strain evidence="16 17">CBS 7118</strain>
    </source>
</reference>
<organism evidence="16 17">
    <name type="scientific">Cryptococcus wingfieldii CBS 7118</name>
    <dbReference type="NCBI Taxonomy" id="1295528"/>
    <lineage>
        <taxon>Eukaryota</taxon>
        <taxon>Fungi</taxon>
        <taxon>Dikarya</taxon>
        <taxon>Basidiomycota</taxon>
        <taxon>Agaricomycotina</taxon>
        <taxon>Tremellomycetes</taxon>
        <taxon>Tremellales</taxon>
        <taxon>Cryptococcaceae</taxon>
        <taxon>Cryptococcus</taxon>
    </lineage>
</organism>
<feature type="compositionally biased region" description="Basic residues" evidence="13">
    <location>
        <begin position="1144"/>
        <end position="1153"/>
    </location>
</feature>
<dbReference type="GeneID" id="30191209"/>
<feature type="domain" description="SET" evidence="14">
    <location>
        <begin position="1445"/>
        <end position="1562"/>
    </location>
</feature>
<dbReference type="Pfam" id="PF11764">
    <property type="entry name" value="N-SET"/>
    <property type="match status" value="1"/>
</dbReference>
<feature type="compositionally biased region" description="Pro residues" evidence="13">
    <location>
        <begin position="489"/>
        <end position="503"/>
    </location>
</feature>
<dbReference type="EMBL" id="AWGH01000004">
    <property type="protein sequence ID" value="ODO05304.1"/>
    <property type="molecule type" value="Genomic_DNA"/>
</dbReference>